<dbReference type="Proteomes" id="UP001243846">
    <property type="component" value="Unassembled WGS sequence"/>
</dbReference>
<dbReference type="PANTHER" id="PTHR33884:SF3">
    <property type="entry name" value="UPF0410 PROTEIN YMGE"/>
    <property type="match status" value="1"/>
</dbReference>
<evidence type="ECO:0000313" key="9">
    <source>
        <dbReference type="Proteomes" id="UP001243846"/>
    </source>
</evidence>
<feature type="transmembrane region" description="Helical" evidence="7">
    <location>
        <begin position="30"/>
        <end position="51"/>
    </location>
</feature>
<keyword evidence="4 7" id="KW-0812">Transmembrane</keyword>
<dbReference type="Pfam" id="PF04226">
    <property type="entry name" value="Transgly_assoc"/>
    <property type="match status" value="1"/>
</dbReference>
<keyword evidence="6 7" id="KW-0472">Membrane</keyword>
<keyword evidence="5 7" id="KW-1133">Transmembrane helix</keyword>
<evidence type="ECO:0000256" key="5">
    <source>
        <dbReference type="ARBA" id="ARBA00022989"/>
    </source>
</evidence>
<proteinExistence type="inferred from homology"/>
<name>A0ABT8DAU0_9RHOB</name>
<comment type="caution">
    <text evidence="8">The sequence shown here is derived from an EMBL/GenBank/DDBJ whole genome shotgun (WGS) entry which is preliminary data.</text>
</comment>
<evidence type="ECO:0000256" key="1">
    <source>
        <dbReference type="ARBA" id="ARBA00004651"/>
    </source>
</evidence>
<evidence type="ECO:0000256" key="2">
    <source>
        <dbReference type="ARBA" id="ARBA00011006"/>
    </source>
</evidence>
<evidence type="ECO:0000256" key="7">
    <source>
        <dbReference type="SAM" id="Phobius"/>
    </source>
</evidence>
<evidence type="ECO:0000256" key="6">
    <source>
        <dbReference type="ARBA" id="ARBA00023136"/>
    </source>
</evidence>
<dbReference type="EMBL" id="JAUFRC010000001">
    <property type="protein sequence ID" value="MDN3712434.1"/>
    <property type="molecule type" value="Genomic_DNA"/>
</dbReference>
<dbReference type="RefSeq" id="WP_377683592.1">
    <property type="nucleotide sequence ID" value="NZ_JBHMDZ010000001.1"/>
</dbReference>
<evidence type="ECO:0000313" key="8">
    <source>
        <dbReference type="EMBL" id="MDN3712434.1"/>
    </source>
</evidence>
<keyword evidence="3" id="KW-1003">Cell membrane</keyword>
<sequence length="83" mass="8360">MQGLGWIAAIIVGGLAGWIASNIMKADTGIITNVIIGIVGAVLANAIFGLFGINAAAGSWIAQGLAGLVGAVILIWLYRAVAR</sequence>
<protein>
    <submittedName>
        <fullName evidence="8">GlsB/YeaQ/YmgE family stress response membrane protein</fullName>
    </submittedName>
</protein>
<gene>
    <name evidence="8" type="ORF">QWZ10_12945</name>
</gene>
<dbReference type="PANTHER" id="PTHR33884">
    <property type="entry name" value="UPF0410 PROTEIN YMGE"/>
    <property type="match status" value="1"/>
</dbReference>
<evidence type="ECO:0000256" key="4">
    <source>
        <dbReference type="ARBA" id="ARBA00022692"/>
    </source>
</evidence>
<keyword evidence="9" id="KW-1185">Reference proteome</keyword>
<comment type="subcellular location">
    <subcellularLocation>
        <location evidence="1">Cell membrane</location>
        <topology evidence="1">Multi-pass membrane protein</topology>
    </subcellularLocation>
</comment>
<accession>A0ABT8DAU0</accession>
<dbReference type="InterPro" id="IPR007341">
    <property type="entry name" value="Transgly_assoc"/>
</dbReference>
<feature type="transmembrane region" description="Helical" evidence="7">
    <location>
        <begin position="6"/>
        <end position="23"/>
    </location>
</feature>
<reference evidence="9" key="1">
    <citation type="journal article" date="2019" name="Int. J. Syst. Evol. Microbiol.">
        <title>The Global Catalogue of Microorganisms (GCM) 10K type strain sequencing project: providing services to taxonomists for standard genome sequencing and annotation.</title>
        <authorList>
            <consortium name="The Broad Institute Genomics Platform"/>
            <consortium name="The Broad Institute Genome Sequencing Center for Infectious Disease"/>
            <person name="Wu L."/>
            <person name="Ma J."/>
        </authorList>
    </citation>
    <scope>NUCLEOTIDE SEQUENCE [LARGE SCALE GENOMIC DNA]</scope>
    <source>
        <strain evidence="9">CECT 8482</strain>
    </source>
</reference>
<comment type="similarity">
    <text evidence="2">Belongs to the UPF0410 family.</text>
</comment>
<feature type="transmembrane region" description="Helical" evidence="7">
    <location>
        <begin position="57"/>
        <end position="78"/>
    </location>
</feature>
<evidence type="ECO:0000256" key="3">
    <source>
        <dbReference type="ARBA" id="ARBA00022475"/>
    </source>
</evidence>
<organism evidence="8 9">
    <name type="scientific">Paracoccus cavernae</name>
    <dbReference type="NCBI Taxonomy" id="1571207"/>
    <lineage>
        <taxon>Bacteria</taxon>
        <taxon>Pseudomonadati</taxon>
        <taxon>Pseudomonadota</taxon>
        <taxon>Alphaproteobacteria</taxon>
        <taxon>Rhodobacterales</taxon>
        <taxon>Paracoccaceae</taxon>
        <taxon>Paracoccus</taxon>
    </lineage>
</organism>